<keyword evidence="3" id="KW-1185">Reference proteome</keyword>
<dbReference type="EMBL" id="OU892277">
    <property type="protein sequence ID" value="CAG9760785.1"/>
    <property type="molecule type" value="Genomic_DNA"/>
</dbReference>
<name>A0A9N9QJ61_9CUCU</name>
<dbReference type="Proteomes" id="UP001152799">
    <property type="component" value="Chromosome 1"/>
</dbReference>
<protein>
    <submittedName>
        <fullName evidence="2">Uncharacterized protein</fullName>
    </submittedName>
</protein>
<feature type="compositionally biased region" description="Acidic residues" evidence="1">
    <location>
        <begin position="19"/>
        <end position="35"/>
    </location>
</feature>
<feature type="region of interest" description="Disordered" evidence="1">
    <location>
        <begin position="19"/>
        <end position="56"/>
    </location>
</feature>
<sequence length="56" mass="6734">MSRKKKFHSDEELLQMLENDELSDIELLSDEDDGWEPEKLYERDINLDDEENDSEC</sequence>
<organism evidence="2 3">
    <name type="scientific">Ceutorhynchus assimilis</name>
    <name type="common">cabbage seed weevil</name>
    <dbReference type="NCBI Taxonomy" id="467358"/>
    <lineage>
        <taxon>Eukaryota</taxon>
        <taxon>Metazoa</taxon>
        <taxon>Ecdysozoa</taxon>
        <taxon>Arthropoda</taxon>
        <taxon>Hexapoda</taxon>
        <taxon>Insecta</taxon>
        <taxon>Pterygota</taxon>
        <taxon>Neoptera</taxon>
        <taxon>Endopterygota</taxon>
        <taxon>Coleoptera</taxon>
        <taxon>Polyphaga</taxon>
        <taxon>Cucujiformia</taxon>
        <taxon>Curculionidae</taxon>
        <taxon>Ceutorhynchinae</taxon>
        <taxon>Ceutorhynchus</taxon>
    </lineage>
</organism>
<accession>A0A9N9QJ61</accession>
<feature type="compositionally biased region" description="Acidic residues" evidence="1">
    <location>
        <begin position="47"/>
        <end position="56"/>
    </location>
</feature>
<evidence type="ECO:0000313" key="3">
    <source>
        <dbReference type="Proteomes" id="UP001152799"/>
    </source>
</evidence>
<evidence type="ECO:0000313" key="2">
    <source>
        <dbReference type="EMBL" id="CAG9760785.1"/>
    </source>
</evidence>
<proteinExistence type="predicted"/>
<gene>
    <name evidence="2" type="ORF">CEUTPL_LOCUS1506</name>
</gene>
<evidence type="ECO:0000256" key="1">
    <source>
        <dbReference type="SAM" id="MobiDB-lite"/>
    </source>
</evidence>
<dbReference type="AlphaFoldDB" id="A0A9N9QJ61"/>
<reference evidence="2" key="1">
    <citation type="submission" date="2022-01" db="EMBL/GenBank/DDBJ databases">
        <authorList>
            <person name="King R."/>
        </authorList>
    </citation>
    <scope>NUCLEOTIDE SEQUENCE</scope>
</reference>
<feature type="compositionally biased region" description="Basic and acidic residues" evidence="1">
    <location>
        <begin position="36"/>
        <end position="46"/>
    </location>
</feature>